<keyword evidence="1" id="KW-1133">Transmembrane helix</keyword>
<organism evidence="2">
    <name type="scientific">viral metagenome</name>
    <dbReference type="NCBI Taxonomy" id="1070528"/>
    <lineage>
        <taxon>unclassified sequences</taxon>
        <taxon>metagenomes</taxon>
        <taxon>organismal metagenomes</taxon>
    </lineage>
</organism>
<reference evidence="2" key="1">
    <citation type="journal article" date="2020" name="Nature">
        <title>Giant virus diversity and host interactions through global metagenomics.</title>
        <authorList>
            <person name="Schulz F."/>
            <person name="Roux S."/>
            <person name="Paez-Espino D."/>
            <person name="Jungbluth S."/>
            <person name="Walsh D.A."/>
            <person name="Denef V.J."/>
            <person name="McMahon K.D."/>
            <person name="Konstantinidis K.T."/>
            <person name="Eloe-Fadrosh E.A."/>
            <person name="Kyrpides N.C."/>
            <person name="Woyke T."/>
        </authorList>
    </citation>
    <scope>NUCLEOTIDE SEQUENCE</scope>
    <source>
        <strain evidence="2">GVMAG-S-1035237-23</strain>
    </source>
</reference>
<name>A0A6C0AIJ4_9ZZZZ</name>
<evidence type="ECO:0000313" key="2">
    <source>
        <dbReference type="EMBL" id="QHS79578.1"/>
    </source>
</evidence>
<accession>A0A6C0AIJ4</accession>
<dbReference type="AlphaFoldDB" id="A0A6C0AIJ4"/>
<protein>
    <submittedName>
        <fullName evidence="2">Uncharacterized protein</fullName>
    </submittedName>
</protein>
<keyword evidence="1" id="KW-0472">Membrane</keyword>
<evidence type="ECO:0000256" key="1">
    <source>
        <dbReference type="SAM" id="Phobius"/>
    </source>
</evidence>
<keyword evidence="1" id="KW-0812">Transmembrane</keyword>
<sequence length="143" mass="15281">MLLFIFVVSNVNTLNMRFVDALCPPALLYLLYIVVHIGLDLAFGLFATAAGKVVMGITGVIILDALCSVDLGVVSWVIVATPFIMVALATSISLGLGIDREAGKLMREGFSSLTGENLKNRDKMVSTLKDEVGALPLSQDSTY</sequence>
<dbReference type="EMBL" id="MN740649">
    <property type="protein sequence ID" value="QHS79578.1"/>
    <property type="molecule type" value="Genomic_DNA"/>
</dbReference>
<feature type="transmembrane region" description="Helical" evidence="1">
    <location>
        <begin position="77"/>
        <end position="98"/>
    </location>
</feature>
<proteinExistence type="predicted"/>